<dbReference type="AlphaFoldDB" id="A0A2M9CUM3"/>
<dbReference type="RefSeq" id="WP_157853800.1">
    <property type="nucleotide sequence ID" value="NZ_PGFG01000001.1"/>
</dbReference>
<proteinExistence type="predicted"/>
<feature type="compositionally biased region" description="Polar residues" evidence="1">
    <location>
        <begin position="91"/>
        <end position="100"/>
    </location>
</feature>
<keyword evidence="3" id="KW-1185">Reference proteome</keyword>
<dbReference type="EMBL" id="PGFG01000001">
    <property type="protein sequence ID" value="PJJ75579.1"/>
    <property type="molecule type" value="Genomic_DNA"/>
</dbReference>
<evidence type="ECO:0000313" key="2">
    <source>
        <dbReference type="EMBL" id="PJJ75579.1"/>
    </source>
</evidence>
<dbReference type="Proteomes" id="UP000230000">
    <property type="component" value="Unassembled WGS sequence"/>
</dbReference>
<accession>A0A2M9CUM3</accession>
<evidence type="ECO:0000313" key="3">
    <source>
        <dbReference type="Proteomes" id="UP000230000"/>
    </source>
</evidence>
<sequence>MRRMVKSGMKFIIGLSMVSHKNICYEKDHDGSNAVSAAGLMLMAFRPSLTTRSSQSLSASAVVDTVPTQADSTSGTDTAGEKTDTPAIQVDTGSTTPPGI</sequence>
<name>A0A2M9CUM3_9BACT</name>
<comment type="caution">
    <text evidence="2">The sequence shown here is derived from an EMBL/GenBank/DDBJ whole genome shotgun (WGS) entry which is preliminary data.</text>
</comment>
<reference evidence="2 3" key="1">
    <citation type="submission" date="2017-11" db="EMBL/GenBank/DDBJ databases">
        <title>Genomic Encyclopedia of Archaeal and Bacterial Type Strains, Phase II (KMG-II): From Individual Species to Whole Genera.</title>
        <authorList>
            <person name="Goeker M."/>
        </authorList>
    </citation>
    <scope>NUCLEOTIDE SEQUENCE [LARGE SCALE GENOMIC DNA]</scope>
    <source>
        <strain evidence="2 3">DSM 27268</strain>
    </source>
</reference>
<feature type="compositionally biased region" description="Polar residues" evidence="1">
    <location>
        <begin position="66"/>
        <end position="77"/>
    </location>
</feature>
<feature type="region of interest" description="Disordered" evidence="1">
    <location>
        <begin position="63"/>
        <end position="100"/>
    </location>
</feature>
<organism evidence="2 3">
    <name type="scientific">Thermoflavifilum aggregans</name>
    <dbReference type="NCBI Taxonomy" id="454188"/>
    <lineage>
        <taxon>Bacteria</taxon>
        <taxon>Pseudomonadati</taxon>
        <taxon>Bacteroidota</taxon>
        <taxon>Chitinophagia</taxon>
        <taxon>Chitinophagales</taxon>
        <taxon>Chitinophagaceae</taxon>
        <taxon>Thermoflavifilum</taxon>
    </lineage>
</organism>
<gene>
    <name evidence="2" type="ORF">BXY57_1158</name>
</gene>
<protein>
    <submittedName>
        <fullName evidence="2">Uncharacterized protein</fullName>
    </submittedName>
</protein>
<evidence type="ECO:0000256" key="1">
    <source>
        <dbReference type="SAM" id="MobiDB-lite"/>
    </source>
</evidence>
<dbReference type="OrthoDB" id="9939058at2"/>